<evidence type="ECO:0000256" key="2">
    <source>
        <dbReference type="ARBA" id="ARBA00022980"/>
    </source>
</evidence>
<organism evidence="9">
    <name type="scientific">Stichococcus bacillaris</name>
    <dbReference type="NCBI Taxonomy" id="37433"/>
    <lineage>
        <taxon>Eukaryota</taxon>
        <taxon>Viridiplantae</taxon>
        <taxon>Chlorophyta</taxon>
        <taxon>core chlorophytes</taxon>
        <taxon>Trebouxiophyceae</taxon>
        <taxon>Prasiolales</taxon>
        <taxon>Stichococcaceae</taxon>
        <taxon>Stichococcus</taxon>
    </lineage>
</organism>
<dbReference type="RefSeq" id="YP_009105040.1">
    <property type="nucleotide sequence ID" value="NC_025527.1"/>
</dbReference>
<dbReference type="InterPro" id="IPR005704">
    <property type="entry name" value="Ribosomal_uS3_bac-typ"/>
</dbReference>
<dbReference type="GO" id="GO:0022627">
    <property type="term" value="C:cytosolic small ribosomal subunit"/>
    <property type="evidence" value="ECO:0007669"/>
    <property type="project" value="TreeGrafter"/>
</dbReference>
<geneLocation type="chloroplast" evidence="9"/>
<dbReference type="InterPro" id="IPR009019">
    <property type="entry name" value="KH_sf_prok-type"/>
</dbReference>
<accession>A0A097KKJ2</accession>
<dbReference type="SUPFAM" id="SSF54814">
    <property type="entry name" value="Prokaryotic type KH domain (KH-domain type II)"/>
    <property type="match status" value="1"/>
</dbReference>
<keyword evidence="2 5" id="KW-0689">Ribosomal protein</keyword>
<dbReference type="PROSITE" id="PS00548">
    <property type="entry name" value="RIBOSOMAL_S3"/>
    <property type="match status" value="1"/>
</dbReference>
<dbReference type="GeneID" id="22158738"/>
<evidence type="ECO:0000256" key="1">
    <source>
        <dbReference type="ARBA" id="ARBA00010761"/>
    </source>
</evidence>
<feature type="domain" description="Small ribosomal subunit protein uS3 C-terminal" evidence="8">
    <location>
        <begin position="194"/>
        <end position="274"/>
    </location>
</feature>
<dbReference type="InterPro" id="IPR001351">
    <property type="entry name" value="Ribosomal_uS3_C"/>
</dbReference>
<evidence type="ECO:0000256" key="5">
    <source>
        <dbReference type="HAMAP-Rule" id="MF_01309"/>
    </source>
</evidence>
<dbReference type="PANTHER" id="PTHR11760">
    <property type="entry name" value="30S/40S RIBOSOMAL PROTEIN S3"/>
    <property type="match status" value="1"/>
</dbReference>
<keyword evidence="7 9" id="KW-0150">Chloroplast</keyword>
<dbReference type="HAMAP" id="MF_01309_B">
    <property type="entry name" value="Ribosomal_uS3_B"/>
    <property type="match status" value="1"/>
</dbReference>
<dbReference type="SUPFAM" id="SSF54821">
    <property type="entry name" value="Ribosomal protein S3 C-terminal domain"/>
    <property type="match status" value="1"/>
</dbReference>
<evidence type="ECO:0000256" key="6">
    <source>
        <dbReference type="RuleBase" id="RU003624"/>
    </source>
</evidence>
<reference evidence="9" key="1">
    <citation type="journal article" date="2014" name="BMC Evol. Biol.">
        <title>Chloroplast phylogenomic analysis resolves deep-level relationships within the green algal class Trebouxiophyceae.</title>
        <authorList>
            <person name="Lemieux C."/>
            <person name="Otis C."/>
            <person name="Turmel M."/>
        </authorList>
    </citation>
    <scope>NUCLEOTIDE SEQUENCE</scope>
</reference>
<dbReference type="GO" id="GO:0009507">
    <property type="term" value="C:chloroplast"/>
    <property type="evidence" value="ECO:0007669"/>
    <property type="project" value="UniProtKB-SubCell"/>
</dbReference>
<protein>
    <recommendedName>
        <fullName evidence="4 5">Small ribosomal subunit protein uS3c</fullName>
    </recommendedName>
</protein>
<evidence type="ECO:0000256" key="4">
    <source>
        <dbReference type="ARBA" id="ARBA00035154"/>
    </source>
</evidence>
<comment type="subunit">
    <text evidence="5 7">Part of the 30S ribosomal subunit.</text>
</comment>
<keyword evidence="3 5" id="KW-0687">Ribonucleoprotein</keyword>
<keyword evidence="7 9" id="KW-0934">Plastid</keyword>
<dbReference type="GO" id="GO:0006412">
    <property type="term" value="P:translation"/>
    <property type="evidence" value="ECO:0007669"/>
    <property type="project" value="UniProtKB-UniRule"/>
</dbReference>
<dbReference type="CDD" id="cd02412">
    <property type="entry name" value="KH-II_30S_S3"/>
    <property type="match status" value="1"/>
</dbReference>
<dbReference type="InterPro" id="IPR018280">
    <property type="entry name" value="Ribosomal_uS3_CS"/>
</dbReference>
<gene>
    <name evidence="5 9" type="primary">rps3</name>
</gene>
<dbReference type="Gene3D" id="3.30.300.20">
    <property type="match status" value="1"/>
</dbReference>
<dbReference type="Pfam" id="PF00189">
    <property type="entry name" value="Ribosomal_S3_C"/>
    <property type="match status" value="1"/>
</dbReference>
<evidence type="ECO:0000256" key="7">
    <source>
        <dbReference type="RuleBase" id="RU003626"/>
    </source>
</evidence>
<comment type="similarity">
    <text evidence="1 5 6">Belongs to the universal ribosomal protein uS3 family.</text>
</comment>
<evidence type="ECO:0000256" key="3">
    <source>
        <dbReference type="ARBA" id="ARBA00023274"/>
    </source>
</evidence>
<dbReference type="GO" id="GO:0003735">
    <property type="term" value="F:structural constituent of ribosome"/>
    <property type="evidence" value="ECO:0007669"/>
    <property type="project" value="InterPro"/>
</dbReference>
<dbReference type="Gene3D" id="3.30.1140.32">
    <property type="entry name" value="Ribosomal protein S3, C-terminal domain"/>
    <property type="match status" value="1"/>
</dbReference>
<proteinExistence type="inferred from homology"/>
<dbReference type="InterPro" id="IPR015946">
    <property type="entry name" value="KH_dom-like_a/b"/>
</dbReference>
<dbReference type="EMBL" id="KM462864">
    <property type="protein sequence ID" value="AIT93698.1"/>
    <property type="molecule type" value="Genomic_DNA"/>
</dbReference>
<evidence type="ECO:0000259" key="8">
    <source>
        <dbReference type="Pfam" id="PF00189"/>
    </source>
</evidence>
<evidence type="ECO:0000313" key="9">
    <source>
        <dbReference type="EMBL" id="AIT93698.1"/>
    </source>
</evidence>
<sequence length="283" mass="32593">MGQKIHPLGFRVGITKKHQSQWFAETTKYPELILEDYFLRKLLNEKFSDAKIESIEIIRDPFVLQIKIHADNPQKITGAEKKNLQLLEKLLQKKLLSHRLQNFNIENIVNSANFQIHSKFACSQAISEPFSKFLLVNQPRAQIQHRSREITRAGKPEKLAIIPLSIFSQKIIINVTKIVNSYMYANLVADFLIERLEKRAPFRQVIKTALQRCELAKVKGVKIKISGRLNGAEIARSESEHNGRVPLHTLRADIDYSYKIAKTPYGILGIKVWIFNGDIKKKK</sequence>
<dbReference type="GO" id="GO:0003723">
    <property type="term" value="F:RNA binding"/>
    <property type="evidence" value="ECO:0007669"/>
    <property type="project" value="InterPro"/>
</dbReference>
<dbReference type="AlphaFoldDB" id="A0A097KKJ2"/>
<comment type="subcellular location">
    <subcellularLocation>
        <location evidence="5 7">Plastid</location>
        <location evidence="5 7">Chloroplast</location>
    </subcellularLocation>
</comment>
<dbReference type="NCBIfam" id="TIGR01009">
    <property type="entry name" value="rpsC_bact"/>
    <property type="match status" value="1"/>
</dbReference>
<dbReference type="InterPro" id="IPR036419">
    <property type="entry name" value="Ribosomal_S3_C_sf"/>
</dbReference>
<name>A0A097KKJ2_9CHLO</name>
<dbReference type="PANTHER" id="PTHR11760:SF19">
    <property type="entry name" value="SMALL RIBOSOMAL SUBUNIT PROTEIN US3C"/>
    <property type="match status" value="1"/>
</dbReference>
<dbReference type="InterPro" id="IPR057258">
    <property type="entry name" value="Ribosomal_uS3"/>
</dbReference>